<feature type="coiled-coil region" evidence="3">
    <location>
        <begin position="411"/>
        <end position="467"/>
    </location>
</feature>
<dbReference type="PANTHER" id="PTHR30461:SF2">
    <property type="entry name" value="SERINE RECOMBINASE PINE-RELATED"/>
    <property type="match status" value="1"/>
</dbReference>
<proteinExistence type="predicted"/>
<keyword evidence="1" id="KW-0238">DNA-binding</keyword>
<name>A0A096B4Y2_FLAPL</name>
<dbReference type="PATRIC" id="fig|742738.3.peg.3182"/>
<sequence length="528" mass="60037">MDEQKKTSGSLALNSTPRVITIAPSTPVRDSKLRVAAYARVSSSSEDQLNSFAAQNAHYTELITDNPEWEFVDVYADKGITGTSAEKRDDFQRLLADCRRGRVDKILVKSSSRFARNAKECLETVRELKALGVGVCFEEQGIDTSELAGEFLTAIFAMMDQKESENISDNLRWSIDMRMRAGKYNTCTAPFGYRLVKGKLELIPEQVPIIRYIYEAYLSGKTAGDIAAALNLFSKGKLWKPQRIDYILTNERYSGNAFLRKRYTTDTLPRKIKYNHGQKPMYFVEGINEAAISQEVFNKAQELRRRRGDSQVPGIAGQRPLANGWLYCGCCGKALRPKCINRKWYMACRGHEESTELCDLLPIAEEAVVSAVFHLYYKLRHQGVPILTQLLADLQNARKGKLLWSLDIVALNQKIADITRQDRLLAQLKQQGLVGPDIFISRQNELAEQLRAAKLEKERFLEAEEDQTIQQTQELIEALEAGPDFLDAFDGELFRELVDKIIVESNDRLRFRLVNSLELTEPIERTMR</sequence>
<dbReference type="AlphaFoldDB" id="A0A096B4Y2"/>
<feature type="domain" description="Resolvase/invertase-type recombinase catalytic" evidence="4">
    <location>
        <begin position="34"/>
        <end position="182"/>
    </location>
</feature>
<dbReference type="RefSeq" id="WP_080744519.1">
    <property type="nucleotide sequence ID" value="NZ_KN174165.1"/>
</dbReference>
<evidence type="ECO:0000259" key="4">
    <source>
        <dbReference type="PROSITE" id="PS51736"/>
    </source>
</evidence>
<gene>
    <name evidence="6" type="ORF">HMPREF9460_03093</name>
</gene>
<dbReference type="eggNOG" id="COG1961">
    <property type="taxonomic scope" value="Bacteria"/>
</dbReference>
<dbReference type="CDD" id="cd00338">
    <property type="entry name" value="Ser_Recombinase"/>
    <property type="match status" value="1"/>
</dbReference>
<dbReference type="HOGENOM" id="CLU_010686_0_5_9"/>
<accession>A0A096B4Y2</accession>
<evidence type="ECO:0000259" key="5">
    <source>
        <dbReference type="PROSITE" id="PS51737"/>
    </source>
</evidence>
<evidence type="ECO:0000256" key="2">
    <source>
        <dbReference type="ARBA" id="ARBA00023172"/>
    </source>
</evidence>
<dbReference type="SUPFAM" id="SSF53041">
    <property type="entry name" value="Resolvase-like"/>
    <property type="match status" value="1"/>
</dbReference>
<dbReference type="EMBL" id="ADLO01000094">
    <property type="protein sequence ID" value="KGF54120.1"/>
    <property type="molecule type" value="Genomic_DNA"/>
</dbReference>
<feature type="domain" description="Recombinase" evidence="5">
    <location>
        <begin position="190"/>
        <end position="310"/>
    </location>
</feature>
<dbReference type="Pfam" id="PF00239">
    <property type="entry name" value="Resolvase"/>
    <property type="match status" value="1"/>
</dbReference>
<keyword evidence="7" id="KW-1185">Reference proteome</keyword>
<dbReference type="InterPro" id="IPR036162">
    <property type="entry name" value="Resolvase-like_N_sf"/>
</dbReference>
<evidence type="ECO:0000256" key="1">
    <source>
        <dbReference type="ARBA" id="ARBA00023125"/>
    </source>
</evidence>
<reference evidence="6 7" key="1">
    <citation type="submission" date="2011-08" db="EMBL/GenBank/DDBJ databases">
        <title>The Genome Sequence of Clostridium orbiscindens 1_3_50AFAA.</title>
        <authorList>
            <consortium name="The Broad Institute Genome Sequencing Platform"/>
            <person name="Earl A."/>
            <person name="Ward D."/>
            <person name="Feldgarden M."/>
            <person name="Gevers D."/>
            <person name="Daigneault M."/>
            <person name="Strauss J."/>
            <person name="Allen-Vercoe E."/>
            <person name="Young S.K."/>
            <person name="Zeng Q."/>
            <person name="Gargeya S."/>
            <person name="Fitzgerald M."/>
            <person name="Haas B."/>
            <person name="Abouelleil A."/>
            <person name="Alvarado L."/>
            <person name="Arachchi H.M."/>
            <person name="Berlin A."/>
            <person name="Brown A."/>
            <person name="Chapman S.B."/>
            <person name="Chen Z."/>
            <person name="Dunbar C."/>
            <person name="Freedman E."/>
            <person name="Gearin G."/>
            <person name="Gellesch M."/>
            <person name="Goldberg J."/>
            <person name="Griggs A."/>
            <person name="Gujja S."/>
            <person name="Heiman D."/>
            <person name="Howarth C."/>
            <person name="Larson L."/>
            <person name="Lui A."/>
            <person name="MacDonald P.J.P."/>
            <person name="Montmayeur A."/>
            <person name="Murphy C."/>
            <person name="Neiman D."/>
            <person name="Pearson M."/>
            <person name="Priest M."/>
            <person name="Roberts A."/>
            <person name="Saif S."/>
            <person name="Shea T."/>
            <person name="Shenoy N."/>
            <person name="Sisk P."/>
            <person name="Stolte C."/>
            <person name="Sykes S."/>
            <person name="Wortman J."/>
            <person name="Nusbaum C."/>
            <person name="Birren B."/>
        </authorList>
    </citation>
    <scope>NUCLEOTIDE SEQUENCE [LARGE SCALE GENOMIC DNA]</scope>
    <source>
        <strain evidence="6 7">1_3_50AFAA</strain>
    </source>
</reference>
<dbReference type="PANTHER" id="PTHR30461">
    <property type="entry name" value="DNA-INVERTASE FROM LAMBDOID PROPHAGE"/>
    <property type="match status" value="1"/>
</dbReference>
<evidence type="ECO:0000313" key="6">
    <source>
        <dbReference type="EMBL" id="KGF54120.1"/>
    </source>
</evidence>
<protein>
    <recommendedName>
        <fullName evidence="8">Resolvase/invertase-type recombinase catalytic domain-containing protein</fullName>
    </recommendedName>
</protein>
<evidence type="ECO:0000256" key="3">
    <source>
        <dbReference type="SAM" id="Coils"/>
    </source>
</evidence>
<dbReference type="Pfam" id="PF07508">
    <property type="entry name" value="Recombinase"/>
    <property type="match status" value="1"/>
</dbReference>
<organism evidence="6 7">
    <name type="scientific">Flavonifractor plautii 1_3_50AFAA</name>
    <dbReference type="NCBI Taxonomy" id="742738"/>
    <lineage>
        <taxon>Bacteria</taxon>
        <taxon>Bacillati</taxon>
        <taxon>Bacillota</taxon>
        <taxon>Clostridia</taxon>
        <taxon>Eubacteriales</taxon>
        <taxon>Oscillospiraceae</taxon>
        <taxon>Flavonifractor</taxon>
    </lineage>
</organism>
<dbReference type="SMART" id="SM00857">
    <property type="entry name" value="Resolvase"/>
    <property type="match status" value="1"/>
</dbReference>
<dbReference type="GO" id="GO:0000150">
    <property type="term" value="F:DNA strand exchange activity"/>
    <property type="evidence" value="ECO:0007669"/>
    <property type="project" value="InterPro"/>
</dbReference>
<dbReference type="InterPro" id="IPR006119">
    <property type="entry name" value="Resolv_N"/>
</dbReference>
<dbReference type="Gene3D" id="3.40.50.1390">
    <property type="entry name" value="Resolvase, N-terminal catalytic domain"/>
    <property type="match status" value="1"/>
</dbReference>
<dbReference type="InterPro" id="IPR050639">
    <property type="entry name" value="SSR_resolvase"/>
</dbReference>
<evidence type="ECO:0000313" key="7">
    <source>
        <dbReference type="Proteomes" id="UP000029585"/>
    </source>
</evidence>
<evidence type="ECO:0008006" key="8">
    <source>
        <dbReference type="Google" id="ProtNLM"/>
    </source>
</evidence>
<dbReference type="InterPro" id="IPR011109">
    <property type="entry name" value="DNA_bind_recombinase_dom"/>
</dbReference>
<comment type="caution">
    <text evidence="6">The sequence shown here is derived from an EMBL/GenBank/DDBJ whole genome shotgun (WGS) entry which is preliminary data.</text>
</comment>
<keyword evidence="3" id="KW-0175">Coiled coil</keyword>
<dbReference type="Proteomes" id="UP000029585">
    <property type="component" value="Unassembled WGS sequence"/>
</dbReference>
<dbReference type="PROSITE" id="PS51736">
    <property type="entry name" value="RECOMBINASES_3"/>
    <property type="match status" value="1"/>
</dbReference>
<dbReference type="PROSITE" id="PS51737">
    <property type="entry name" value="RECOMBINASE_DNA_BIND"/>
    <property type="match status" value="1"/>
</dbReference>
<dbReference type="Gene3D" id="3.90.1750.20">
    <property type="entry name" value="Putative Large Serine Recombinase, Chain B, Domain 2"/>
    <property type="match status" value="1"/>
</dbReference>
<keyword evidence="2" id="KW-0233">DNA recombination</keyword>
<dbReference type="GO" id="GO:0003677">
    <property type="term" value="F:DNA binding"/>
    <property type="evidence" value="ECO:0007669"/>
    <property type="project" value="UniProtKB-KW"/>
</dbReference>
<dbReference type="InterPro" id="IPR038109">
    <property type="entry name" value="DNA_bind_recomb_sf"/>
</dbReference>